<accession>A0A0N4WMM8</accession>
<gene>
    <name evidence="1" type="ORF">HPLM_LOCUS12465</name>
</gene>
<sequence length="121" mass="13430">MSACAYIFNDKQSTLIMAKNKLPSIKSNPTISEMEMDALTIGARLAISIVTALESDPYHSYLRLLVSNRLKELRRIVEALHKEGVQLNLRFVPTNENPADAGTRGLTKAQVTHFGGTDRPF</sequence>
<name>A0A0N4WMM8_HAEPC</name>
<evidence type="ECO:0000313" key="1">
    <source>
        <dbReference type="EMBL" id="VDO45743.1"/>
    </source>
</evidence>
<dbReference type="WBParaSite" id="HPLM_0001247301-mRNA-1">
    <property type="protein sequence ID" value="HPLM_0001247301-mRNA-1"/>
    <property type="gene ID" value="HPLM_0001247301"/>
</dbReference>
<organism evidence="3">
    <name type="scientific">Haemonchus placei</name>
    <name type="common">Barber's pole worm</name>
    <dbReference type="NCBI Taxonomy" id="6290"/>
    <lineage>
        <taxon>Eukaryota</taxon>
        <taxon>Metazoa</taxon>
        <taxon>Ecdysozoa</taxon>
        <taxon>Nematoda</taxon>
        <taxon>Chromadorea</taxon>
        <taxon>Rhabditida</taxon>
        <taxon>Rhabditina</taxon>
        <taxon>Rhabditomorpha</taxon>
        <taxon>Strongyloidea</taxon>
        <taxon>Trichostrongylidae</taxon>
        <taxon>Haemonchus</taxon>
    </lineage>
</organism>
<keyword evidence="2" id="KW-1185">Reference proteome</keyword>
<dbReference type="Proteomes" id="UP000268014">
    <property type="component" value="Unassembled WGS sequence"/>
</dbReference>
<proteinExistence type="predicted"/>
<dbReference type="InterPro" id="IPR008042">
    <property type="entry name" value="Retrotrans_Pao"/>
</dbReference>
<dbReference type="EMBL" id="UZAF01017873">
    <property type="protein sequence ID" value="VDO45743.1"/>
    <property type="molecule type" value="Genomic_DNA"/>
</dbReference>
<dbReference type="Pfam" id="PF05380">
    <property type="entry name" value="Peptidase_A17"/>
    <property type="match status" value="1"/>
</dbReference>
<dbReference type="STRING" id="6290.A0A0N4WMM8"/>
<reference evidence="3" key="1">
    <citation type="submission" date="2017-02" db="UniProtKB">
        <authorList>
            <consortium name="WormBaseParasite"/>
        </authorList>
    </citation>
    <scope>IDENTIFICATION</scope>
</reference>
<evidence type="ECO:0000313" key="2">
    <source>
        <dbReference type="Proteomes" id="UP000268014"/>
    </source>
</evidence>
<dbReference type="OrthoDB" id="5875212at2759"/>
<dbReference type="AlphaFoldDB" id="A0A0N4WMM8"/>
<evidence type="ECO:0000313" key="3">
    <source>
        <dbReference type="WBParaSite" id="HPLM_0001247301-mRNA-1"/>
    </source>
</evidence>
<reference evidence="1 2" key="2">
    <citation type="submission" date="2018-11" db="EMBL/GenBank/DDBJ databases">
        <authorList>
            <consortium name="Pathogen Informatics"/>
        </authorList>
    </citation>
    <scope>NUCLEOTIDE SEQUENCE [LARGE SCALE GENOMIC DNA]</scope>
    <source>
        <strain evidence="1 2">MHpl1</strain>
    </source>
</reference>
<protein>
    <submittedName>
        <fullName evidence="3">RNase H domain-containing protein</fullName>
    </submittedName>
</protein>